<geneLocation type="mitochondrion" evidence="1"/>
<accession>A0A1Y0B0S2</accession>
<reference evidence="1" key="1">
    <citation type="submission" date="2017-03" db="EMBL/GenBank/DDBJ databases">
        <title>The mitochondrial genome of the carnivorous plant Utricularia reniformis (Lentibulariaceae): structure, comparative analysis and evolutionary landmarks.</title>
        <authorList>
            <person name="Silva S.R."/>
            <person name="Alvarenga D.O."/>
            <person name="Michael T.P."/>
            <person name="Miranda V.F.O."/>
            <person name="Varani A.M."/>
        </authorList>
    </citation>
    <scope>NUCLEOTIDE SEQUENCE</scope>
</reference>
<evidence type="ECO:0000313" key="1">
    <source>
        <dbReference type="EMBL" id="ART31000.1"/>
    </source>
</evidence>
<proteinExistence type="predicted"/>
<organism evidence="1">
    <name type="scientific">Utricularia reniformis</name>
    <dbReference type="NCBI Taxonomy" id="192314"/>
    <lineage>
        <taxon>Eukaryota</taxon>
        <taxon>Viridiplantae</taxon>
        <taxon>Streptophyta</taxon>
        <taxon>Embryophyta</taxon>
        <taxon>Tracheophyta</taxon>
        <taxon>Spermatophyta</taxon>
        <taxon>Magnoliopsida</taxon>
        <taxon>eudicotyledons</taxon>
        <taxon>Gunneridae</taxon>
        <taxon>Pentapetalae</taxon>
        <taxon>asterids</taxon>
        <taxon>lamiids</taxon>
        <taxon>Lamiales</taxon>
        <taxon>Lentibulariaceae</taxon>
        <taxon>Utricularia</taxon>
    </lineage>
</organism>
<keyword evidence="1" id="KW-0496">Mitochondrion</keyword>
<sequence length="66" mass="7051">MTSKEGVQASALAVVKAQALLPKQDFATTVLFGERFRSKALVGKVFFQSVLGGSLLIVPLVDCQQL</sequence>
<dbReference type="EMBL" id="KY774314">
    <property type="protein sequence ID" value="ART31000.1"/>
    <property type="molecule type" value="Genomic_DNA"/>
</dbReference>
<dbReference type="AlphaFoldDB" id="A0A1Y0B0S2"/>
<gene>
    <name evidence="1" type="ORF">AEK19_MT0757</name>
</gene>
<name>A0A1Y0B0S2_9LAMI</name>
<protein>
    <submittedName>
        <fullName evidence="1">Uncharacterized protein</fullName>
    </submittedName>
</protein>